<evidence type="ECO:0000313" key="9">
    <source>
        <dbReference type="EMBL" id="MBC5675492.1"/>
    </source>
</evidence>
<dbReference type="Pfam" id="PF00528">
    <property type="entry name" value="BPD_transp_1"/>
    <property type="match status" value="1"/>
</dbReference>
<evidence type="ECO:0000256" key="2">
    <source>
        <dbReference type="ARBA" id="ARBA00022448"/>
    </source>
</evidence>
<feature type="transmembrane region" description="Helical" evidence="7">
    <location>
        <begin position="12"/>
        <end position="33"/>
    </location>
</feature>
<feature type="domain" description="ABC transmembrane type-1" evidence="8">
    <location>
        <begin position="69"/>
        <end position="260"/>
    </location>
</feature>
<sequence>MAMKKKNTVKIIILIIFSVIQIFPLLWLINFSLKNNSEIYTASSLRLPETPVFGNYAEAWLKGNVAEYFLNSVLVTFVSVAITVALSCMMGYAITRMKWRGSNAALGFLMLGMMVPIHATLIPLFLIMQKAGLLNTHWCIIIPYIAAGLPLAVFIISNFLRSIPHELEEAAFIDGCGVIKSFVHIIIPVLKPAVATVAIFTFMSNWNEFIMASTYLQTSELYTLPIGLTAFRGAYSTALGPMAAAIVITCIPLILFYCICSEQVEKSFAAGAVLK</sequence>
<evidence type="ECO:0000256" key="3">
    <source>
        <dbReference type="ARBA" id="ARBA00022475"/>
    </source>
</evidence>
<accession>A0ABR7FJW1</accession>
<feature type="transmembrane region" description="Helical" evidence="7">
    <location>
        <begin position="140"/>
        <end position="160"/>
    </location>
</feature>
<feature type="transmembrane region" description="Helical" evidence="7">
    <location>
        <begin position="106"/>
        <end position="128"/>
    </location>
</feature>
<comment type="similarity">
    <text evidence="7">Belongs to the binding-protein-dependent transport system permease family.</text>
</comment>
<dbReference type="Proteomes" id="UP000654573">
    <property type="component" value="Unassembled WGS sequence"/>
</dbReference>
<dbReference type="PANTHER" id="PTHR43744:SF12">
    <property type="entry name" value="ABC TRANSPORTER PERMEASE PROTEIN MG189-RELATED"/>
    <property type="match status" value="1"/>
</dbReference>
<protein>
    <submittedName>
        <fullName evidence="9">Carbohydrate ABC transporter permease</fullName>
    </submittedName>
</protein>
<evidence type="ECO:0000256" key="4">
    <source>
        <dbReference type="ARBA" id="ARBA00022692"/>
    </source>
</evidence>
<dbReference type="PROSITE" id="PS50928">
    <property type="entry name" value="ABC_TM1"/>
    <property type="match status" value="1"/>
</dbReference>
<evidence type="ECO:0000256" key="7">
    <source>
        <dbReference type="RuleBase" id="RU363032"/>
    </source>
</evidence>
<name>A0ABR7FJW1_9FIRM</name>
<comment type="subcellular location">
    <subcellularLocation>
        <location evidence="1 7">Cell membrane</location>
        <topology evidence="1 7">Multi-pass membrane protein</topology>
    </subcellularLocation>
</comment>
<keyword evidence="5 7" id="KW-1133">Transmembrane helix</keyword>
<dbReference type="CDD" id="cd06261">
    <property type="entry name" value="TM_PBP2"/>
    <property type="match status" value="1"/>
</dbReference>
<evidence type="ECO:0000313" key="10">
    <source>
        <dbReference type="Proteomes" id="UP000654573"/>
    </source>
</evidence>
<dbReference type="SUPFAM" id="SSF161098">
    <property type="entry name" value="MetI-like"/>
    <property type="match status" value="1"/>
</dbReference>
<feature type="transmembrane region" description="Helical" evidence="7">
    <location>
        <begin position="238"/>
        <end position="259"/>
    </location>
</feature>
<keyword evidence="4 7" id="KW-0812">Transmembrane</keyword>
<gene>
    <name evidence="9" type="ORF">H8S76_24995</name>
</gene>
<proteinExistence type="inferred from homology"/>
<keyword evidence="10" id="KW-1185">Reference proteome</keyword>
<evidence type="ECO:0000256" key="6">
    <source>
        <dbReference type="ARBA" id="ARBA00023136"/>
    </source>
</evidence>
<dbReference type="InterPro" id="IPR000515">
    <property type="entry name" value="MetI-like"/>
</dbReference>
<dbReference type="EMBL" id="JACOOU010000017">
    <property type="protein sequence ID" value="MBC5675492.1"/>
    <property type="molecule type" value="Genomic_DNA"/>
</dbReference>
<keyword evidence="3" id="KW-1003">Cell membrane</keyword>
<feature type="transmembrane region" description="Helical" evidence="7">
    <location>
        <begin position="181"/>
        <end position="203"/>
    </location>
</feature>
<evidence type="ECO:0000256" key="1">
    <source>
        <dbReference type="ARBA" id="ARBA00004651"/>
    </source>
</evidence>
<keyword evidence="6 7" id="KW-0472">Membrane</keyword>
<comment type="caution">
    <text evidence="9">The sequence shown here is derived from an EMBL/GenBank/DDBJ whole genome shotgun (WGS) entry which is preliminary data.</text>
</comment>
<dbReference type="InterPro" id="IPR035906">
    <property type="entry name" value="MetI-like_sf"/>
</dbReference>
<dbReference type="PANTHER" id="PTHR43744">
    <property type="entry name" value="ABC TRANSPORTER PERMEASE PROTEIN MG189-RELATED-RELATED"/>
    <property type="match status" value="1"/>
</dbReference>
<evidence type="ECO:0000259" key="8">
    <source>
        <dbReference type="PROSITE" id="PS50928"/>
    </source>
</evidence>
<evidence type="ECO:0000256" key="5">
    <source>
        <dbReference type="ARBA" id="ARBA00022989"/>
    </source>
</evidence>
<feature type="transmembrane region" description="Helical" evidence="7">
    <location>
        <begin position="68"/>
        <end position="94"/>
    </location>
</feature>
<dbReference type="Gene3D" id="1.10.3720.10">
    <property type="entry name" value="MetI-like"/>
    <property type="match status" value="1"/>
</dbReference>
<reference evidence="9 10" key="1">
    <citation type="submission" date="2020-08" db="EMBL/GenBank/DDBJ databases">
        <title>Genome public.</title>
        <authorList>
            <person name="Liu C."/>
            <person name="Sun Q."/>
        </authorList>
    </citation>
    <scope>NUCLEOTIDE SEQUENCE [LARGE SCALE GENOMIC DNA]</scope>
    <source>
        <strain evidence="9 10">NSJ-34</strain>
    </source>
</reference>
<organism evidence="9 10">
    <name type="scientific">Blautia celeris</name>
    <dbReference type="NCBI Taxonomy" id="2763026"/>
    <lineage>
        <taxon>Bacteria</taxon>
        <taxon>Bacillati</taxon>
        <taxon>Bacillota</taxon>
        <taxon>Clostridia</taxon>
        <taxon>Lachnospirales</taxon>
        <taxon>Lachnospiraceae</taxon>
        <taxon>Blautia</taxon>
    </lineage>
</organism>
<keyword evidence="2 7" id="KW-0813">Transport</keyword>